<dbReference type="EMBL" id="JAFBED010000001">
    <property type="protein sequence ID" value="MBM7618803.1"/>
    <property type="molecule type" value="Genomic_DNA"/>
</dbReference>
<sequence>MKESLRISPLPHDPGYISIEFTGAHNQQLVRVMTAMFMQGEVHVLTGTTALLGEGWDAPGINSIILASYVGTFMLSNQMRGRAIRVERGNEDKTSTIWHLVCMDFSDNLSGYDMNTLQRRFKGFVGVSHSGETIENGLNRLHLEEPPMDIMKMKTSNEKMRNHAADRHNLAKHWDQAIDRSEGKGMVEEMTFLPEAIPKSAIFPYTIRALVIQGMMIGLFTFLTILDSGLPYRFTTLKTLMIFLLVGLVLSVLVMLPKMIKGLWLWIRYGTVETSAKQIGETVLETLIEMKVWKTEKDKVKMNTEQMPDGEVHFWISGGTRQEQMMLLEAMQEIHDPLDNPRYFLKRKSKWGPFRQYNYHAVPLVIARNKKGAEFFQSQWNKRVAKAELIYARTLEGRKELIKARTKSLTATFKDKADRISVWR</sequence>
<keyword evidence="3" id="KW-1185">Reference proteome</keyword>
<reference evidence="2 3" key="1">
    <citation type="submission" date="2021-01" db="EMBL/GenBank/DDBJ databases">
        <title>Genomic Encyclopedia of Type Strains, Phase IV (KMG-IV): sequencing the most valuable type-strain genomes for metagenomic binning, comparative biology and taxonomic classification.</title>
        <authorList>
            <person name="Goeker M."/>
        </authorList>
    </citation>
    <scope>NUCLEOTIDE SEQUENCE [LARGE SCALE GENOMIC DNA]</scope>
    <source>
        <strain evidence="2 3">DSM 25879</strain>
    </source>
</reference>
<dbReference type="Gene3D" id="3.40.50.300">
    <property type="entry name" value="P-loop containing nucleotide triphosphate hydrolases"/>
    <property type="match status" value="1"/>
</dbReference>
<protein>
    <recommendedName>
        <fullName evidence="4">Helicase C-terminal domain-containing protein</fullName>
    </recommendedName>
</protein>
<dbReference type="CDD" id="cd18785">
    <property type="entry name" value="SF2_C"/>
    <property type="match status" value="1"/>
</dbReference>
<evidence type="ECO:0000313" key="2">
    <source>
        <dbReference type="EMBL" id="MBM7618803.1"/>
    </source>
</evidence>
<comment type="caution">
    <text evidence="2">The sequence shown here is derived from an EMBL/GenBank/DDBJ whole genome shotgun (WGS) entry which is preliminary data.</text>
</comment>
<dbReference type="Proteomes" id="UP000737402">
    <property type="component" value="Unassembled WGS sequence"/>
</dbReference>
<gene>
    <name evidence="2" type="ORF">JOC95_000645</name>
</gene>
<evidence type="ECO:0000256" key="1">
    <source>
        <dbReference type="SAM" id="Phobius"/>
    </source>
</evidence>
<keyword evidence="1" id="KW-0472">Membrane</keyword>
<evidence type="ECO:0008006" key="4">
    <source>
        <dbReference type="Google" id="ProtNLM"/>
    </source>
</evidence>
<feature type="transmembrane region" description="Helical" evidence="1">
    <location>
        <begin position="205"/>
        <end position="225"/>
    </location>
</feature>
<dbReference type="InterPro" id="IPR027417">
    <property type="entry name" value="P-loop_NTPase"/>
</dbReference>
<keyword evidence="1" id="KW-1133">Transmembrane helix</keyword>
<feature type="transmembrane region" description="Helical" evidence="1">
    <location>
        <begin position="237"/>
        <end position="256"/>
    </location>
</feature>
<evidence type="ECO:0000313" key="3">
    <source>
        <dbReference type="Proteomes" id="UP000737402"/>
    </source>
</evidence>
<keyword evidence="1" id="KW-0812">Transmembrane</keyword>
<proteinExistence type="predicted"/>
<accession>A0ABS2NWA2</accession>
<name>A0ABS2NWA2_9BACI</name>
<dbReference type="SUPFAM" id="SSF52540">
    <property type="entry name" value="P-loop containing nucleoside triphosphate hydrolases"/>
    <property type="match status" value="1"/>
</dbReference>
<organism evidence="2 3">
    <name type="scientific">Sutcliffiella tianshenii</name>
    <dbReference type="NCBI Taxonomy" id="1463404"/>
    <lineage>
        <taxon>Bacteria</taxon>
        <taxon>Bacillati</taxon>
        <taxon>Bacillota</taxon>
        <taxon>Bacilli</taxon>
        <taxon>Bacillales</taxon>
        <taxon>Bacillaceae</taxon>
        <taxon>Sutcliffiella</taxon>
    </lineage>
</organism>